<dbReference type="SUPFAM" id="SSF46785">
    <property type="entry name" value="Winged helix' DNA-binding domain"/>
    <property type="match status" value="1"/>
</dbReference>
<feature type="active site" description="Proton acceptor" evidence="4">
    <location>
        <position position="271"/>
    </location>
</feature>
<dbReference type="GO" id="GO:0008171">
    <property type="term" value="F:O-methyltransferase activity"/>
    <property type="evidence" value="ECO:0007669"/>
    <property type="project" value="InterPro"/>
</dbReference>
<reference evidence="7" key="1">
    <citation type="submission" date="2020-01" db="EMBL/GenBank/DDBJ databases">
        <title>Development of genomics and gene disruption for Polysphondylium violaceum indicates a role for the polyketide synthase stlB in stalk morphogenesis.</title>
        <authorList>
            <person name="Narita B."/>
            <person name="Kawabe Y."/>
            <person name="Kin K."/>
            <person name="Saito T."/>
            <person name="Gibbs R."/>
            <person name="Kuspa A."/>
            <person name="Muzny D."/>
            <person name="Queller D."/>
            <person name="Richards S."/>
            <person name="Strassman J."/>
            <person name="Sucgang R."/>
            <person name="Worley K."/>
            <person name="Schaap P."/>
        </authorList>
    </citation>
    <scope>NUCLEOTIDE SEQUENCE</scope>
    <source>
        <strain evidence="7">QSvi11</strain>
    </source>
</reference>
<evidence type="ECO:0000259" key="6">
    <source>
        <dbReference type="Pfam" id="PF08100"/>
    </source>
</evidence>
<dbReference type="PROSITE" id="PS51683">
    <property type="entry name" value="SAM_OMT_II"/>
    <property type="match status" value="1"/>
</dbReference>
<dbReference type="InterPro" id="IPR036390">
    <property type="entry name" value="WH_DNA-bd_sf"/>
</dbReference>
<evidence type="ECO:0000256" key="3">
    <source>
        <dbReference type="ARBA" id="ARBA00022691"/>
    </source>
</evidence>
<dbReference type="InterPro" id="IPR012967">
    <property type="entry name" value="COMT_dimerisation"/>
</dbReference>
<dbReference type="GO" id="GO:0046983">
    <property type="term" value="F:protein dimerization activity"/>
    <property type="evidence" value="ECO:0007669"/>
    <property type="project" value="InterPro"/>
</dbReference>
<keyword evidence="3" id="KW-0949">S-adenosyl-L-methionine</keyword>
<evidence type="ECO:0000313" key="8">
    <source>
        <dbReference type="Proteomes" id="UP000695562"/>
    </source>
</evidence>
<proteinExistence type="predicted"/>
<name>A0A8J4PVR5_9MYCE</name>
<sequence length="382" mass="43800">MRLVHSLNRCWESLIPTVKIFRVTHDYMIFNCLSVSFKLGIIDHLADQGPLNVVELARITKSHEKNLFRVLRVLASEGFISFNDKNQKFSINKTSSLLTSGGIKSEKNLESLFSMLQYPAFMNSWQSLYECVQTGKTGFEIENNMTFFQYIDEKDSDYKKIFDAAMKQKNEMTGIHTQVAKSFNFSNYETICDVGGGIGHLGFEILSQHPSSKICVMEIEQCVKNALDTYKRDSTKLKAIQQDKIKFLVGDMFQPKTIPSSNIYTLMQVIHDWNNQDAIRILSSISSVMRKDKSKLINNNQVINDNNRPKLLIIDQILNDNNFEKESFKKMVISDLIMMTVVGGEERTLLQWKSLFEQSGLTLLSIKKLNRPPFLSILELTV</sequence>
<dbReference type="InterPro" id="IPR001077">
    <property type="entry name" value="COMT_C"/>
</dbReference>
<dbReference type="Gene3D" id="1.10.10.10">
    <property type="entry name" value="Winged helix-like DNA-binding domain superfamily/Winged helix DNA-binding domain"/>
    <property type="match status" value="1"/>
</dbReference>
<keyword evidence="2" id="KW-0808">Transferase</keyword>
<evidence type="ECO:0000259" key="5">
    <source>
        <dbReference type="Pfam" id="PF00891"/>
    </source>
</evidence>
<dbReference type="Pfam" id="PF00891">
    <property type="entry name" value="Methyltransf_2"/>
    <property type="match status" value="1"/>
</dbReference>
<dbReference type="EMBL" id="AJWJ01000192">
    <property type="protein sequence ID" value="KAF2073639.1"/>
    <property type="molecule type" value="Genomic_DNA"/>
</dbReference>
<dbReference type="PIRSF" id="PIRSF005739">
    <property type="entry name" value="O-mtase"/>
    <property type="match status" value="1"/>
</dbReference>
<dbReference type="PANTHER" id="PTHR43712:SF2">
    <property type="entry name" value="O-METHYLTRANSFERASE CICE"/>
    <property type="match status" value="1"/>
</dbReference>
<evidence type="ECO:0000256" key="1">
    <source>
        <dbReference type="ARBA" id="ARBA00022603"/>
    </source>
</evidence>
<dbReference type="AlphaFoldDB" id="A0A8J4PVR5"/>
<comment type="caution">
    <text evidence="7">The sequence shown here is derived from an EMBL/GenBank/DDBJ whole genome shotgun (WGS) entry which is preliminary data.</text>
</comment>
<feature type="domain" description="O-methyltransferase C-terminal" evidence="5">
    <location>
        <begin position="125"/>
        <end position="360"/>
    </location>
</feature>
<dbReference type="InterPro" id="IPR036388">
    <property type="entry name" value="WH-like_DNA-bd_sf"/>
</dbReference>
<evidence type="ECO:0000256" key="4">
    <source>
        <dbReference type="PIRSR" id="PIRSR005739-1"/>
    </source>
</evidence>
<feature type="domain" description="O-methyltransferase dimerisation" evidence="6">
    <location>
        <begin position="23"/>
        <end position="99"/>
    </location>
</feature>
<dbReference type="Proteomes" id="UP000695562">
    <property type="component" value="Unassembled WGS sequence"/>
</dbReference>
<gene>
    <name evidence="7" type="ORF">CYY_005058</name>
</gene>
<organism evidence="7 8">
    <name type="scientific">Polysphondylium violaceum</name>
    <dbReference type="NCBI Taxonomy" id="133409"/>
    <lineage>
        <taxon>Eukaryota</taxon>
        <taxon>Amoebozoa</taxon>
        <taxon>Evosea</taxon>
        <taxon>Eumycetozoa</taxon>
        <taxon>Dictyostelia</taxon>
        <taxon>Dictyosteliales</taxon>
        <taxon>Dictyosteliaceae</taxon>
        <taxon>Polysphondylium</taxon>
    </lineage>
</organism>
<dbReference type="InterPro" id="IPR029063">
    <property type="entry name" value="SAM-dependent_MTases_sf"/>
</dbReference>
<evidence type="ECO:0000256" key="2">
    <source>
        <dbReference type="ARBA" id="ARBA00022679"/>
    </source>
</evidence>
<dbReference type="OrthoDB" id="1606438at2759"/>
<dbReference type="Pfam" id="PF08100">
    <property type="entry name" value="Dimerisation"/>
    <property type="match status" value="1"/>
</dbReference>
<keyword evidence="8" id="KW-1185">Reference proteome</keyword>
<dbReference type="InterPro" id="IPR016461">
    <property type="entry name" value="COMT-like"/>
</dbReference>
<evidence type="ECO:0008006" key="9">
    <source>
        <dbReference type="Google" id="ProtNLM"/>
    </source>
</evidence>
<evidence type="ECO:0000313" key="7">
    <source>
        <dbReference type="EMBL" id="KAF2073639.1"/>
    </source>
</evidence>
<dbReference type="Gene3D" id="3.40.50.150">
    <property type="entry name" value="Vaccinia Virus protein VP39"/>
    <property type="match status" value="1"/>
</dbReference>
<dbReference type="GO" id="GO:0032259">
    <property type="term" value="P:methylation"/>
    <property type="evidence" value="ECO:0007669"/>
    <property type="project" value="UniProtKB-KW"/>
</dbReference>
<keyword evidence="1" id="KW-0489">Methyltransferase</keyword>
<dbReference type="SUPFAM" id="SSF53335">
    <property type="entry name" value="S-adenosyl-L-methionine-dependent methyltransferases"/>
    <property type="match status" value="1"/>
</dbReference>
<protein>
    <recommendedName>
        <fullName evidence="9">O-methyltransferase domain-containing protein</fullName>
    </recommendedName>
</protein>
<dbReference type="PANTHER" id="PTHR43712">
    <property type="entry name" value="PUTATIVE (AFU_ORTHOLOGUE AFUA_4G14580)-RELATED"/>
    <property type="match status" value="1"/>
</dbReference>
<accession>A0A8J4PVR5</accession>